<dbReference type="InterPro" id="IPR036188">
    <property type="entry name" value="FAD/NAD-bd_sf"/>
</dbReference>
<evidence type="ECO:0000256" key="1">
    <source>
        <dbReference type="ARBA" id="ARBA00023002"/>
    </source>
</evidence>
<reference evidence="2 3" key="1">
    <citation type="submission" date="2019-02" db="EMBL/GenBank/DDBJ databases">
        <title>Genomic Encyclopedia of Type Strains, Phase IV (KMG-IV): sequencing the most valuable type-strain genomes for metagenomic binning, comparative biology and taxonomic classification.</title>
        <authorList>
            <person name="Goeker M."/>
        </authorList>
    </citation>
    <scope>NUCLEOTIDE SEQUENCE [LARGE SCALE GENOMIC DNA]</scope>
    <source>
        <strain evidence="2 3">DSM 43045</strain>
    </source>
</reference>
<dbReference type="GO" id="GO:0050660">
    <property type="term" value="F:flavin adenine dinucleotide binding"/>
    <property type="evidence" value="ECO:0007669"/>
    <property type="project" value="TreeGrafter"/>
</dbReference>
<dbReference type="Pfam" id="PF13738">
    <property type="entry name" value="Pyr_redox_3"/>
    <property type="match status" value="1"/>
</dbReference>
<dbReference type="RefSeq" id="WP_130351827.1">
    <property type="nucleotide sequence ID" value="NZ_SGWY01000001.1"/>
</dbReference>
<gene>
    <name evidence="2" type="ORF">EV187_0959</name>
</gene>
<dbReference type="SUPFAM" id="SSF51905">
    <property type="entry name" value="FAD/NAD(P)-binding domain"/>
    <property type="match status" value="1"/>
</dbReference>
<keyword evidence="1" id="KW-0560">Oxidoreductase</keyword>
<accession>A0A4Q7MP96</accession>
<sequence>MNETSHDTQGESGRVLDTVVIGGGQAGLAIAYHLVQQHRDLVILDAHARIGDAWRLRWDSLRLFTPAKFDGLPGMPFPGDRLGFPSKDEQADYLEAYAQHFGLPVRTGVHVDRVRRDGERFVVESGVRRWEAENVVLATGGYQVPRVPEFAGRIGSSVLQLHSSDYRTPAQLRPGPVLVVGMGNSGAEIALDVSGSHDTTIAGTPTGELPLRHGRAAARFVLPAVRFAGLHVLTLGTPIGRRVLPKLAGRGAPLIRTKRADLDAAGVARVERLVDARDGSPVTAAGDVLDVANIIWCTGYRDDLTWVELPAFDDDGTMLQRRGVVDAVPGLYVIGREFMYAMASATLPGATRDAAHLARRMRARRAAPTNASTVAVDTSS</sequence>
<dbReference type="InterPro" id="IPR050982">
    <property type="entry name" value="Auxin_biosynth/cation_transpt"/>
</dbReference>
<dbReference type="PRINTS" id="PR00469">
    <property type="entry name" value="PNDRDTASEII"/>
</dbReference>
<name>A0A4Q7MP96_9MICO</name>
<proteinExistence type="predicted"/>
<comment type="caution">
    <text evidence="2">The sequence shown here is derived from an EMBL/GenBank/DDBJ whole genome shotgun (WGS) entry which is preliminary data.</text>
</comment>
<keyword evidence="3" id="KW-1185">Reference proteome</keyword>
<dbReference type="AlphaFoldDB" id="A0A4Q7MP96"/>
<dbReference type="GO" id="GO:0004497">
    <property type="term" value="F:monooxygenase activity"/>
    <property type="evidence" value="ECO:0007669"/>
    <property type="project" value="TreeGrafter"/>
</dbReference>
<dbReference type="Gene3D" id="3.50.50.60">
    <property type="entry name" value="FAD/NAD(P)-binding domain"/>
    <property type="match status" value="1"/>
</dbReference>
<dbReference type="OrthoDB" id="9808049at2"/>
<dbReference type="Proteomes" id="UP000293289">
    <property type="component" value="Unassembled WGS sequence"/>
</dbReference>
<evidence type="ECO:0000313" key="2">
    <source>
        <dbReference type="EMBL" id="RZS68529.1"/>
    </source>
</evidence>
<dbReference type="PANTHER" id="PTHR43539">
    <property type="entry name" value="FLAVIN-BINDING MONOOXYGENASE-LIKE PROTEIN (AFU_ORTHOLOGUE AFUA_4G09220)"/>
    <property type="match status" value="1"/>
</dbReference>
<organism evidence="2 3">
    <name type="scientific">Agromyces ramosus</name>
    <dbReference type="NCBI Taxonomy" id="33879"/>
    <lineage>
        <taxon>Bacteria</taxon>
        <taxon>Bacillati</taxon>
        <taxon>Actinomycetota</taxon>
        <taxon>Actinomycetes</taxon>
        <taxon>Micrococcales</taxon>
        <taxon>Microbacteriaceae</taxon>
        <taxon>Agromyces</taxon>
    </lineage>
</organism>
<evidence type="ECO:0000313" key="3">
    <source>
        <dbReference type="Proteomes" id="UP000293289"/>
    </source>
</evidence>
<dbReference type="PRINTS" id="PR00368">
    <property type="entry name" value="FADPNR"/>
</dbReference>
<dbReference type="EMBL" id="SGWY01000001">
    <property type="protein sequence ID" value="RZS68529.1"/>
    <property type="molecule type" value="Genomic_DNA"/>
</dbReference>
<protein>
    <submittedName>
        <fullName evidence="2">Putative flavoprotein involved in K+ transport</fullName>
    </submittedName>
</protein>
<dbReference type="PANTHER" id="PTHR43539:SF78">
    <property type="entry name" value="FLAVIN-CONTAINING MONOOXYGENASE"/>
    <property type="match status" value="1"/>
</dbReference>